<dbReference type="EMBL" id="OX459964">
    <property type="protein sequence ID" value="CAI9168201.1"/>
    <property type="molecule type" value="Genomic_DNA"/>
</dbReference>
<keyword evidence="2" id="KW-1185">Reference proteome</keyword>
<proteinExistence type="predicted"/>
<name>A0ABN8Z5I7_RANTA</name>
<protein>
    <submittedName>
        <fullName evidence="1">Uncharacterized protein</fullName>
    </submittedName>
</protein>
<evidence type="ECO:0000313" key="2">
    <source>
        <dbReference type="Proteomes" id="UP001176941"/>
    </source>
</evidence>
<organism evidence="1 2">
    <name type="scientific">Rangifer tarandus platyrhynchus</name>
    <name type="common">Svalbard reindeer</name>
    <dbReference type="NCBI Taxonomy" id="3082113"/>
    <lineage>
        <taxon>Eukaryota</taxon>
        <taxon>Metazoa</taxon>
        <taxon>Chordata</taxon>
        <taxon>Craniata</taxon>
        <taxon>Vertebrata</taxon>
        <taxon>Euteleostomi</taxon>
        <taxon>Mammalia</taxon>
        <taxon>Eutheria</taxon>
        <taxon>Laurasiatheria</taxon>
        <taxon>Artiodactyla</taxon>
        <taxon>Ruminantia</taxon>
        <taxon>Pecora</taxon>
        <taxon>Cervidae</taxon>
        <taxon>Odocoileinae</taxon>
        <taxon>Rangifer</taxon>
    </lineage>
</organism>
<evidence type="ECO:0000313" key="1">
    <source>
        <dbReference type="EMBL" id="CAI9168201.1"/>
    </source>
</evidence>
<accession>A0ABN8Z5I7</accession>
<gene>
    <name evidence="1" type="ORF">MRATA1EN1_LOCUS17163</name>
</gene>
<dbReference type="Proteomes" id="UP001176941">
    <property type="component" value="Chromosome 28"/>
</dbReference>
<sequence length="113" mass="12675">MSSMRELCFTEREASGFVMAWPGKGSLRGLEAGERTISVFQAEGPTRVKSQDGEDLGTFSDNDLLFLFNSNLWDKKHFLTAIQNTHASKTKISCNSPTSNTKMHSYFLLLQVH</sequence>
<reference evidence="1" key="1">
    <citation type="submission" date="2023-04" db="EMBL/GenBank/DDBJ databases">
        <authorList>
            <consortium name="ELIXIR-Norway"/>
        </authorList>
    </citation>
    <scope>NUCLEOTIDE SEQUENCE [LARGE SCALE GENOMIC DNA]</scope>
</reference>